<dbReference type="EC" id="1.5.1.2" evidence="6"/>
<dbReference type="PANTHER" id="PTHR11645">
    <property type="entry name" value="PYRROLINE-5-CARBOXYLATE REDUCTASE"/>
    <property type="match status" value="1"/>
</dbReference>
<dbReference type="InterPro" id="IPR036291">
    <property type="entry name" value="NAD(P)-bd_dom_sf"/>
</dbReference>
<keyword evidence="3 6" id="KW-0560">Oxidoreductase</keyword>
<dbReference type="FunFam" id="1.10.3730.10:FF:000001">
    <property type="entry name" value="Pyrroline-5-carboxylate reductase"/>
    <property type="match status" value="1"/>
</dbReference>
<dbReference type="PANTHER" id="PTHR11645:SF0">
    <property type="entry name" value="PYRROLINE-5-CARBOXYLATE REDUCTASE 3"/>
    <property type="match status" value="1"/>
</dbReference>
<dbReference type="InterPro" id="IPR000304">
    <property type="entry name" value="Pyrroline-COOH_reductase"/>
</dbReference>
<dbReference type="Pfam" id="PF14748">
    <property type="entry name" value="P5CR_dimer"/>
    <property type="match status" value="1"/>
</dbReference>
<name>A0A3B1AKX5_9ZZZZ</name>
<dbReference type="Pfam" id="PF03807">
    <property type="entry name" value="F420_oxidored"/>
    <property type="match status" value="1"/>
</dbReference>
<dbReference type="GO" id="GO:0004735">
    <property type="term" value="F:pyrroline-5-carboxylate reductase activity"/>
    <property type="evidence" value="ECO:0007669"/>
    <property type="project" value="UniProtKB-EC"/>
</dbReference>
<dbReference type="PIRSF" id="PIRSF000193">
    <property type="entry name" value="Pyrrol-5-carb_rd"/>
    <property type="match status" value="1"/>
</dbReference>
<dbReference type="InterPro" id="IPR029036">
    <property type="entry name" value="P5CR_dimer"/>
</dbReference>
<dbReference type="InterPro" id="IPR008927">
    <property type="entry name" value="6-PGluconate_DH-like_C_sf"/>
</dbReference>
<dbReference type="Gene3D" id="1.10.3730.10">
    <property type="entry name" value="ProC C-terminal domain-like"/>
    <property type="match status" value="1"/>
</dbReference>
<dbReference type="InterPro" id="IPR028939">
    <property type="entry name" value="P5C_Rdtase_cat_N"/>
</dbReference>
<evidence type="ECO:0000259" key="4">
    <source>
        <dbReference type="Pfam" id="PF03807"/>
    </source>
</evidence>
<comment type="similarity">
    <text evidence="1">Belongs to the pyrroline-5-carboxylate reductase family.</text>
</comment>
<gene>
    <name evidence="6" type="ORF">MNBD_GAMMA21-125</name>
</gene>
<dbReference type="HAMAP" id="MF_01925">
    <property type="entry name" value="P5C_reductase"/>
    <property type="match status" value="1"/>
</dbReference>
<keyword evidence="2" id="KW-0521">NADP</keyword>
<evidence type="ECO:0000256" key="3">
    <source>
        <dbReference type="ARBA" id="ARBA00023002"/>
    </source>
</evidence>
<dbReference type="EMBL" id="UOFR01000076">
    <property type="protein sequence ID" value="VAX00514.1"/>
    <property type="molecule type" value="Genomic_DNA"/>
</dbReference>
<evidence type="ECO:0000256" key="1">
    <source>
        <dbReference type="ARBA" id="ARBA00005525"/>
    </source>
</evidence>
<organism evidence="6">
    <name type="scientific">hydrothermal vent metagenome</name>
    <dbReference type="NCBI Taxonomy" id="652676"/>
    <lineage>
        <taxon>unclassified sequences</taxon>
        <taxon>metagenomes</taxon>
        <taxon>ecological metagenomes</taxon>
    </lineage>
</organism>
<evidence type="ECO:0000256" key="2">
    <source>
        <dbReference type="ARBA" id="ARBA00022857"/>
    </source>
</evidence>
<dbReference type="AlphaFoldDB" id="A0A3B1AKX5"/>
<dbReference type="SUPFAM" id="SSF48179">
    <property type="entry name" value="6-phosphogluconate dehydrogenase C-terminal domain-like"/>
    <property type="match status" value="1"/>
</dbReference>
<reference evidence="6" key="1">
    <citation type="submission" date="2018-06" db="EMBL/GenBank/DDBJ databases">
        <authorList>
            <person name="Zhirakovskaya E."/>
        </authorList>
    </citation>
    <scope>NUCLEOTIDE SEQUENCE</scope>
</reference>
<protein>
    <submittedName>
        <fullName evidence="6">Pyrroline-5-carboxylate reductase</fullName>
        <ecNumber evidence="6">1.5.1.2</ecNumber>
    </submittedName>
</protein>
<dbReference type="GO" id="GO:0055129">
    <property type="term" value="P:L-proline biosynthetic process"/>
    <property type="evidence" value="ECO:0007669"/>
    <property type="project" value="TreeGrafter"/>
</dbReference>
<proteinExistence type="inferred from homology"/>
<accession>A0A3B1AKX5</accession>
<sequence length="272" mass="28501">MGTLSIGFIGAGNMASALIGGLSESGFDANDLYVADLNKKKSSALTDHFAVQTCDHNQSLLDCCDVVVLAVKPQVMKSVLEDLNAKPDQLFLSIAAGVRSNSLQNWLGEECAIVRSMPNTPALVQCGATGLFANQYVNAAQRQQADQIMSAIGITIWVDQESQLDAVTAVSGSGPAYFFYMMEAIETAGIELGLSPENSRALTLQTALGAAKLAMSGDESTAELRARVTSAGGTTAAAIDYLQAKQGLDNIKQAVGAAYNRSQQLAEQLADG</sequence>
<dbReference type="SUPFAM" id="SSF51735">
    <property type="entry name" value="NAD(P)-binding Rossmann-fold domains"/>
    <property type="match status" value="1"/>
</dbReference>
<feature type="domain" description="Pyrroline-5-carboxylate reductase dimerisation" evidence="5">
    <location>
        <begin position="161"/>
        <end position="265"/>
    </location>
</feature>
<evidence type="ECO:0000259" key="5">
    <source>
        <dbReference type="Pfam" id="PF14748"/>
    </source>
</evidence>
<dbReference type="NCBIfam" id="TIGR00112">
    <property type="entry name" value="proC"/>
    <property type="match status" value="1"/>
</dbReference>
<evidence type="ECO:0000313" key="6">
    <source>
        <dbReference type="EMBL" id="VAX00514.1"/>
    </source>
</evidence>
<feature type="domain" description="Pyrroline-5-carboxylate reductase catalytic N-terminal" evidence="4">
    <location>
        <begin position="6"/>
        <end position="97"/>
    </location>
</feature>
<dbReference type="Gene3D" id="3.40.50.720">
    <property type="entry name" value="NAD(P)-binding Rossmann-like Domain"/>
    <property type="match status" value="1"/>
</dbReference>